<protein>
    <submittedName>
        <fullName evidence="1">Uncharacterized protein</fullName>
    </submittedName>
</protein>
<evidence type="ECO:0000313" key="2">
    <source>
        <dbReference type="Proteomes" id="UP000681610"/>
    </source>
</evidence>
<proteinExistence type="predicted"/>
<gene>
    <name evidence="1" type="ORF">J4N46_09935</name>
</gene>
<sequence length="109" mass="12600">MRESIIAAWAIKDTNYNLFINTTCTSIAKQVLNKVIPNKIPQKASCSILLKGAYLGDLINPYAWYDSFKSSQWAYTKKFVPANKKLWDQIMKSCEEGNFEIDEYSYKIE</sequence>
<reference evidence="1 2" key="1">
    <citation type="submission" date="2021-03" db="EMBL/GenBank/DDBJ databases">
        <title>Isolation and description of Capnocytophaga bilenii sp. nov., a novel Capnocytophaga species, isolated from a gingivitis subject.</title>
        <authorList>
            <person name="Antezack A."/>
            <person name="Monnet-Corti V."/>
            <person name="La Scola B."/>
        </authorList>
    </citation>
    <scope>NUCLEOTIDE SEQUENCE [LARGE SCALE GENOMIC DNA]</scope>
    <source>
        <strain evidence="1 2">Marseille-Q4570</strain>
    </source>
</reference>
<keyword evidence="2" id="KW-1185">Reference proteome</keyword>
<comment type="caution">
    <text evidence="1">The sequence shown here is derived from an EMBL/GenBank/DDBJ whole genome shotgun (WGS) entry which is preliminary data.</text>
</comment>
<dbReference type="Proteomes" id="UP000681610">
    <property type="component" value="Unassembled WGS sequence"/>
</dbReference>
<organism evidence="1 2">
    <name type="scientific">Capnocytophaga bilenii</name>
    <dbReference type="NCBI Taxonomy" id="2819369"/>
    <lineage>
        <taxon>Bacteria</taxon>
        <taxon>Pseudomonadati</taxon>
        <taxon>Bacteroidota</taxon>
        <taxon>Flavobacteriia</taxon>
        <taxon>Flavobacteriales</taxon>
        <taxon>Flavobacteriaceae</taxon>
        <taxon>Capnocytophaga</taxon>
    </lineage>
</organism>
<dbReference type="RefSeq" id="WP_208059161.1">
    <property type="nucleotide sequence ID" value="NZ_JAGDYP010000008.1"/>
</dbReference>
<name>A0ABS3PZL5_9FLAO</name>
<accession>A0ABS3PZL5</accession>
<dbReference type="EMBL" id="JAGDYP010000008">
    <property type="protein sequence ID" value="MBO1884725.1"/>
    <property type="molecule type" value="Genomic_DNA"/>
</dbReference>
<evidence type="ECO:0000313" key="1">
    <source>
        <dbReference type="EMBL" id="MBO1884725.1"/>
    </source>
</evidence>